<protein>
    <recommendedName>
        <fullName evidence="1">DUF402 domain-containing protein</fullName>
    </recommendedName>
</protein>
<comment type="caution">
    <text evidence="2">The sequence shown here is derived from an EMBL/GenBank/DDBJ whole genome shotgun (WGS) entry which is preliminary data.</text>
</comment>
<dbReference type="Pfam" id="PF04167">
    <property type="entry name" value="DUF402"/>
    <property type="match status" value="1"/>
</dbReference>
<dbReference type="RefSeq" id="WP_168113065.1">
    <property type="nucleotide sequence ID" value="NZ_BOON01000002.1"/>
</dbReference>
<gene>
    <name evidence="2" type="ORF">Pme01_02600</name>
</gene>
<proteinExistence type="predicted"/>
<feature type="domain" description="DUF402" evidence="1">
    <location>
        <begin position="53"/>
        <end position="183"/>
    </location>
</feature>
<dbReference type="InterPro" id="IPR007295">
    <property type="entry name" value="DUF402"/>
</dbReference>
<dbReference type="InterPro" id="IPR035930">
    <property type="entry name" value="FomD-like_sf"/>
</dbReference>
<dbReference type="Gene3D" id="2.40.380.10">
    <property type="entry name" value="FomD-like"/>
    <property type="match status" value="1"/>
</dbReference>
<dbReference type="AlphaFoldDB" id="A0A8J3T6P5"/>
<reference evidence="2" key="1">
    <citation type="submission" date="2021-01" db="EMBL/GenBank/DDBJ databases">
        <title>Whole genome shotgun sequence of Planosporangium mesophilum NBRC 109066.</title>
        <authorList>
            <person name="Komaki H."/>
            <person name="Tamura T."/>
        </authorList>
    </citation>
    <scope>NUCLEOTIDE SEQUENCE</scope>
    <source>
        <strain evidence="2">NBRC 109066</strain>
    </source>
</reference>
<evidence type="ECO:0000259" key="1">
    <source>
        <dbReference type="Pfam" id="PF04167"/>
    </source>
</evidence>
<dbReference type="EMBL" id="BOON01000002">
    <property type="protein sequence ID" value="GII20663.1"/>
    <property type="molecule type" value="Genomic_DNA"/>
</dbReference>
<evidence type="ECO:0000313" key="2">
    <source>
        <dbReference type="EMBL" id="GII20663.1"/>
    </source>
</evidence>
<keyword evidence="3" id="KW-1185">Reference proteome</keyword>
<sequence>MRFAPGRVIVHRHFQRDRLAWVRVMRVVSDDERGLVLWIAPGSPVLYLRHEDGRTIRSMPFIEWVAKERRLAAGTWEGTGILKLIPPGASHSVWWFWGDDGFNGWYVNLEEPGVRWDDGDVAGVDIVDQDLDIWVEPDRSWLWKDEHELAERLRSPDHYWVADADAVRAEGERVIPLIEAGRFPFDGTWCDFEPDAEWLTPATLPAGWDRPRAYGMSGI</sequence>
<dbReference type="Proteomes" id="UP000599074">
    <property type="component" value="Unassembled WGS sequence"/>
</dbReference>
<evidence type="ECO:0000313" key="3">
    <source>
        <dbReference type="Proteomes" id="UP000599074"/>
    </source>
</evidence>
<dbReference type="SUPFAM" id="SSF159234">
    <property type="entry name" value="FomD-like"/>
    <property type="match status" value="1"/>
</dbReference>
<accession>A0A8J3T6P5</accession>
<name>A0A8J3T6P5_9ACTN</name>
<organism evidence="2 3">
    <name type="scientific">Planosporangium mesophilum</name>
    <dbReference type="NCBI Taxonomy" id="689768"/>
    <lineage>
        <taxon>Bacteria</taxon>
        <taxon>Bacillati</taxon>
        <taxon>Actinomycetota</taxon>
        <taxon>Actinomycetes</taxon>
        <taxon>Micromonosporales</taxon>
        <taxon>Micromonosporaceae</taxon>
        <taxon>Planosporangium</taxon>
    </lineage>
</organism>